<dbReference type="EMBL" id="CP031264">
    <property type="protein sequence ID" value="AXI76109.1"/>
    <property type="molecule type" value="Genomic_DNA"/>
</dbReference>
<proteinExistence type="predicted"/>
<organism evidence="1 2">
    <name type="scientific">Peterkaempfera bronchialis</name>
    <dbReference type="NCBI Taxonomy" id="2126346"/>
    <lineage>
        <taxon>Bacteria</taxon>
        <taxon>Bacillati</taxon>
        <taxon>Actinomycetota</taxon>
        <taxon>Actinomycetes</taxon>
        <taxon>Kitasatosporales</taxon>
        <taxon>Streptomycetaceae</taxon>
        <taxon>Peterkaempfera</taxon>
    </lineage>
</organism>
<accession>A0A345SQV4</accession>
<gene>
    <name evidence="1" type="ORF">C7M71_000030</name>
</gene>
<evidence type="ECO:0000313" key="2">
    <source>
        <dbReference type="Proteomes" id="UP000249340"/>
    </source>
</evidence>
<dbReference type="KEGG" id="stri:C7M71_000030"/>
<dbReference type="AlphaFoldDB" id="A0A345SQV4"/>
<dbReference type="Proteomes" id="UP000249340">
    <property type="component" value="Chromosome"/>
</dbReference>
<sequence length="255" mass="27699">MSAVTAQPQPGTDHGLETVHIIAQRDDGLAKVAHLSWARSNNPGDASLYIRPFLGQGWTAKGAVTQAVPLGADMTVTADREVNAVFDEAKISLHHTGQTHVYVGPRRPRNRLPAVHGLPLDDPAGGHVASIVCFDLAELPLLERGLEATTTNIDYVVPAPGQGTARLNVAIFTGTDEQKMRDRYQFLQDAQLLYFEREKMDHRLYFGIRCGFFDGPLQHTPGVTVIGGWGPGVSTTEEIPMVSLWVGPNSTEPTD</sequence>
<evidence type="ECO:0000313" key="1">
    <source>
        <dbReference type="EMBL" id="AXI76109.1"/>
    </source>
</evidence>
<keyword evidence="2" id="KW-1185">Reference proteome</keyword>
<dbReference type="OrthoDB" id="4350524at2"/>
<protein>
    <submittedName>
        <fullName evidence="1">Uncharacterized protein</fullName>
    </submittedName>
</protein>
<name>A0A345SQV4_9ACTN</name>
<reference evidence="2" key="1">
    <citation type="submission" date="2018-07" db="EMBL/GenBank/DDBJ databases">
        <title>Streptacidiphilus bronchialis DSM 106435 chromosome.</title>
        <authorList>
            <person name="Batra D."/>
            <person name="Gulvik C.A."/>
        </authorList>
    </citation>
    <scope>NUCLEOTIDE SEQUENCE [LARGE SCALE GENOMIC DNA]</scope>
    <source>
        <strain evidence="2">DSM 106435</strain>
    </source>
</reference>